<dbReference type="SUPFAM" id="SSF53335">
    <property type="entry name" value="S-adenosyl-L-methionine-dependent methyltransferases"/>
    <property type="match status" value="1"/>
</dbReference>
<keyword evidence="2" id="KW-0808">Transferase</keyword>
<organism evidence="5 6">
    <name type="scientific">Streptomyces tardus</name>
    <dbReference type="NCBI Taxonomy" id="2780544"/>
    <lineage>
        <taxon>Bacteria</taxon>
        <taxon>Bacillati</taxon>
        <taxon>Actinomycetota</taxon>
        <taxon>Actinomycetes</taxon>
        <taxon>Kitasatosporales</taxon>
        <taxon>Streptomycetaceae</taxon>
        <taxon>Streptomyces</taxon>
    </lineage>
</organism>
<dbReference type="InterPro" id="IPR041698">
    <property type="entry name" value="Methyltransf_25"/>
</dbReference>
<keyword evidence="6" id="KW-1185">Reference proteome</keyword>
<accession>A0A949JCP6</accession>
<proteinExistence type="predicted"/>
<feature type="region of interest" description="Disordered" evidence="3">
    <location>
        <begin position="1"/>
        <end position="46"/>
    </location>
</feature>
<name>A0A949JCP6_9ACTN</name>
<feature type="compositionally biased region" description="Basic and acidic residues" evidence="3">
    <location>
        <begin position="11"/>
        <end position="34"/>
    </location>
</feature>
<evidence type="ECO:0000313" key="5">
    <source>
        <dbReference type="EMBL" id="MBU7597027.1"/>
    </source>
</evidence>
<dbReference type="RefSeq" id="WP_211040035.1">
    <property type="nucleotide sequence ID" value="NZ_JAELVF020000001.1"/>
</dbReference>
<evidence type="ECO:0000256" key="2">
    <source>
        <dbReference type="ARBA" id="ARBA00022679"/>
    </source>
</evidence>
<evidence type="ECO:0000256" key="3">
    <source>
        <dbReference type="SAM" id="MobiDB-lite"/>
    </source>
</evidence>
<dbReference type="Gene3D" id="3.40.50.150">
    <property type="entry name" value="Vaccinia Virus protein VP39"/>
    <property type="match status" value="1"/>
</dbReference>
<gene>
    <name evidence="5" type="ORF">JGS22_005095</name>
</gene>
<feature type="domain" description="Methyltransferase" evidence="4">
    <location>
        <begin position="87"/>
        <end position="183"/>
    </location>
</feature>
<protein>
    <submittedName>
        <fullName evidence="5">Class I SAM-dependent methyltransferase</fullName>
    </submittedName>
</protein>
<dbReference type="CDD" id="cd02440">
    <property type="entry name" value="AdoMet_MTases"/>
    <property type="match status" value="1"/>
</dbReference>
<dbReference type="GO" id="GO:0032259">
    <property type="term" value="P:methylation"/>
    <property type="evidence" value="ECO:0007669"/>
    <property type="project" value="UniProtKB-KW"/>
</dbReference>
<dbReference type="AlphaFoldDB" id="A0A949JCP6"/>
<dbReference type="Pfam" id="PF13649">
    <property type="entry name" value="Methyltransf_25"/>
    <property type="match status" value="1"/>
</dbReference>
<dbReference type="GO" id="GO:0008168">
    <property type="term" value="F:methyltransferase activity"/>
    <property type="evidence" value="ECO:0007669"/>
    <property type="project" value="UniProtKB-KW"/>
</dbReference>
<evidence type="ECO:0000256" key="1">
    <source>
        <dbReference type="ARBA" id="ARBA00022603"/>
    </source>
</evidence>
<dbReference type="PANTHER" id="PTHR43861">
    <property type="entry name" value="TRANS-ACONITATE 2-METHYLTRANSFERASE-RELATED"/>
    <property type="match status" value="1"/>
</dbReference>
<dbReference type="InterPro" id="IPR029063">
    <property type="entry name" value="SAM-dependent_MTases_sf"/>
</dbReference>
<comment type="caution">
    <text evidence="5">The sequence shown here is derived from an EMBL/GenBank/DDBJ whole genome shotgun (WGS) entry which is preliminary data.</text>
</comment>
<keyword evidence="1 5" id="KW-0489">Methyltransferase</keyword>
<evidence type="ECO:0000313" key="6">
    <source>
        <dbReference type="Proteomes" id="UP000694501"/>
    </source>
</evidence>
<dbReference type="PANTHER" id="PTHR43861:SF1">
    <property type="entry name" value="TRANS-ACONITATE 2-METHYLTRANSFERASE"/>
    <property type="match status" value="1"/>
</dbReference>
<dbReference type="GO" id="GO:0017000">
    <property type="term" value="P:antibiotic biosynthetic process"/>
    <property type="evidence" value="ECO:0007669"/>
    <property type="project" value="UniProtKB-ARBA"/>
</dbReference>
<dbReference type="EMBL" id="JAELVF020000001">
    <property type="protein sequence ID" value="MBU7597027.1"/>
    <property type="molecule type" value="Genomic_DNA"/>
</dbReference>
<evidence type="ECO:0000259" key="4">
    <source>
        <dbReference type="Pfam" id="PF13649"/>
    </source>
</evidence>
<dbReference type="Proteomes" id="UP000694501">
    <property type="component" value="Unassembled WGS sequence"/>
</dbReference>
<reference evidence="5" key="1">
    <citation type="submission" date="2021-06" db="EMBL/GenBank/DDBJ databases">
        <title>Sequencing of actinobacteria type strains.</title>
        <authorList>
            <person name="Nguyen G.-S."/>
            <person name="Wentzel A."/>
        </authorList>
    </citation>
    <scope>NUCLEOTIDE SEQUENCE</scope>
    <source>
        <strain evidence="5">P38-E01</strain>
    </source>
</reference>
<sequence length="326" mass="35017">MAAEHTPGQEQAHHPHGDGDAHEHGQTHGRDHAHAHTHSHGSGEEPDWEAMADTLVQEAQLQADGVRRSARWLGELLGERAARVGRVLDVGSGPGVNTAVLAEEFANAEVVAVDGTPALLEHAQRQARAAGVDDRVRTLHAELPDDFLALGRADLIWTSHAVHHIGDQQAALASLGGALLPGGLLAVAERGLPLRYLPRDIGIGRPGLLTRLEAVREEWFSRMRAELPGSTSVVEHWPALLSGAGLLPSGSRTFLVEAPTPLAEPARQHLYALLSRARETLAEDLDTEDLTTLDRLLDRDAAEGVLHRPDAFYLTATTVHTATRPA</sequence>